<name>A0A4Y7R5S9_9FIRM</name>
<evidence type="ECO:0000256" key="1">
    <source>
        <dbReference type="SAM" id="MobiDB-lite"/>
    </source>
</evidence>
<comment type="caution">
    <text evidence="2">The sequence shown here is derived from an EMBL/GenBank/DDBJ whole genome shotgun (WGS) entry which is preliminary data.</text>
</comment>
<evidence type="ECO:0000313" key="3">
    <source>
        <dbReference type="Proteomes" id="UP000298324"/>
    </source>
</evidence>
<keyword evidence="3" id="KW-1185">Reference proteome</keyword>
<dbReference type="Proteomes" id="UP000298324">
    <property type="component" value="Unassembled WGS sequence"/>
</dbReference>
<sequence length="193" mass="21782">MAKQKKQEFALTVSGYEYDKELARVPIKVFPALQALVANQHDLIEVFQKHAPEQTIFLEAHRAEMIAVEETIQKEYAKYCARKEEQKRKREENGKSADHASVENGNNFMPGGYDELVMEEEASLDKMAAAMSPGLPSAKFETPRSQMPPVKSEEKDIRRIAIGASIKALKELLGRQLTDQEISVIETQVDSFL</sequence>
<feature type="region of interest" description="Disordered" evidence="1">
    <location>
        <begin position="134"/>
        <end position="156"/>
    </location>
</feature>
<dbReference type="AlphaFoldDB" id="A0A4Y7R5S9"/>
<accession>A0A4Y7R5S9</accession>
<gene>
    <name evidence="2" type="ORF">Psch_04232</name>
</gene>
<feature type="region of interest" description="Disordered" evidence="1">
    <location>
        <begin position="84"/>
        <end position="108"/>
    </location>
</feature>
<dbReference type="RefSeq" id="WP_190259623.1">
    <property type="nucleotide sequence ID" value="NZ_QFGA01000005.1"/>
</dbReference>
<evidence type="ECO:0000313" key="2">
    <source>
        <dbReference type="EMBL" id="TEB04103.1"/>
    </source>
</evidence>
<feature type="compositionally biased region" description="Basic and acidic residues" evidence="1">
    <location>
        <begin position="84"/>
        <end position="101"/>
    </location>
</feature>
<protein>
    <submittedName>
        <fullName evidence="2">Uncharacterized protein</fullName>
    </submittedName>
</protein>
<dbReference type="EMBL" id="QFGA01000005">
    <property type="protein sequence ID" value="TEB04103.1"/>
    <property type="molecule type" value="Genomic_DNA"/>
</dbReference>
<reference evidence="2 3" key="1">
    <citation type="journal article" date="2018" name="Environ. Microbiol.">
        <title>Novel energy conservation strategies and behaviour of Pelotomaculum schinkii driving syntrophic propionate catabolism.</title>
        <authorList>
            <person name="Hidalgo-Ahumada C.A.P."/>
            <person name="Nobu M.K."/>
            <person name="Narihiro T."/>
            <person name="Tamaki H."/>
            <person name="Liu W.T."/>
            <person name="Kamagata Y."/>
            <person name="Stams A.J.M."/>
            <person name="Imachi H."/>
            <person name="Sousa D.Z."/>
        </authorList>
    </citation>
    <scope>NUCLEOTIDE SEQUENCE [LARGE SCALE GENOMIC DNA]</scope>
    <source>
        <strain evidence="2 3">HH</strain>
    </source>
</reference>
<proteinExistence type="predicted"/>
<organism evidence="2 3">
    <name type="scientific">Pelotomaculum schinkii</name>
    <dbReference type="NCBI Taxonomy" id="78350"/>
    <lineage>
        <taxon>Bacteria</taxon>
        <taxon>Bacillati</taxon>
        <taxon>Bacillota</taxon>
        <taxon>Clostridia</taxon>
        <taxon>Eubacteriales</taxon>
        <taxon>Desulfotomaculaceae</taxon>
        <taxon>Pelotomaculum</taxon>
    </lineage>
</organism>